<evidence type="ECO:0000313" key="2">
    <source>
        <dbReference type="Proteomes" id="UP001153328"/>
    </source>
</evidence>
<keyword evidence="2" id="KW-1185">Reference proteome</keyword>
<name>A0A9W4ED02_9ACTN</name>
<organism evidence="1 2">
    <name type="scientific">Actinacidiphila bryophytorum</name>
    <dbReference type="NCBI Taxonomy" id="1436133"/>
    <lineage>
        <taxon>Bacteria</taxon>
        <taxon>Bacillati</taxon>
        <taxon>Actinomycetota</taxon>
        <taxon>Actinomycetes</taxon>
        <taxon>Kitasatosporales</taxon>
        <taxon>Streptomycetaceae</taxon>
        <taxon>Actinacidiphila</taxon>
    </lineage>
</organism>
<reference evidence="1" key="1">
    <citation type="submission" date="2021-06" db="EMBL/GenBank/DDBJ databases">
        <authorList>
            <person name="Arsene-Ploetze F."/>
        </authorList>
    </citation>
    <scope>NUCLEOTIDE SEQUENCE</scope>
    <source>
        <strain evidence="1">SBRY1</strain>
    </source>
</reference>
<accession>A0A9W4ED02</accession>
<sequence>MTRSMGWLMVPETFAVVSEISGRPGRCPAVRSHAWMLALTLVPRRLVARAAAVSSVHATSVPGARRR</sequence>
<gene>
    <name evidence="1" type="ORF">SBRY_100088</name>
</gene>
<evidence type="ECO:0000313" key="1">
    <source>
        <dbReference type="EMBL" id="CAG7612893.1"/>
    </source>
</evidence>
<protein>
    <submittedName>
        <fullName evidence="1">Uncharacterized protein</fullName>
    </submittedName>
</protein>
<dbReference type="EMBL" id="CAJVAX010000002">
    <property type="protein sequence ID" value="CAG7612893.1"/>
    <property type="molecule type" value="Genomic_DNA"/>
</dbReference>
<dbReference type="Proteomes" id="UP001153328">
    <property type="component" value="Unassembled WGS sequence"/>
</dbReference>
<dbReference type="AlphaFoldDB" id="A0A9W4ED02"/>
<proteinExistence type="predicted"/>
<comment type="caution">
    <text evidence="1">The sequence shown here is derived from an EMBL/GenBank/DDBJ whole genome shotgun (WGS) entry which is preliminary data.</text>
</comment>